<feature type="repeat" description="WD" evidence="3">
    <location>
        <begin position="191"/>
        <end position="225"/>
    </location>
</feature>
<accession>A0A8C0I2I3</accession>
<feature type="region of interest" description="Disordered" evidence="4">
    <location>
        <begin position="477"/>
        <end position="521"/>
    </location>
</feature>
<dbReference type="Gene3D" id="2.130.10.10">
    <property type="entry name" value="YVTN repeat-like/Quinoprotein amine dehydrogenase"/>
    <property type="match status" value="3"/>
</dbReference>
<feature type="compositionally biased region" description="Polar residues" evidence="4">
    <location>
        <begin position="512"/>
        <end position="521"/>
    </location>
</feature>
<dbReference type="SMART" id="SM00320">
    <property type="entry name" value="WD40"/>
    <property type="match status" value="6"/>
</dbReference>
<dbReference type="InterPro" id="IPR051242">
    <property type="entry name" value="WD-EF-hand_domain"/>
</dbReference>
<protein>
    <submittedName>
        <fullName evidence="5">Uncharacterized protein</fullName>
    </submittedName>
</protein>
<dbReference type="InterPro" id="IPR036322">
    <property type="entry name" value="WD40_repeat_dom_sf"/>
</dbReference>
<dbReference type="PROSITE" id="PS50082">
    <property type="entry name" value="WD_REPEATS_2"/>
    <property type="match status" value="3"/>
</dbReference>
<dbReference type="PANTHER" id="PTHR44324">
    <property type="entry name" value="WD40 REPEAT DOMAIN 95"/>
    <property type="match status" value="1"/>
</dbReference>
<evidence type="ECO:0000256" key="3">
    <source>
        <dbReference type="PROSITE-ProRule" id="PRU00221"/>
    </source>
</evidence>
<evidence type="ECO:0000313" key="5">
    <source>
        <dbReference type="Ensembl" id="ENSBMSP00010021617.1"/>
    </source>
</evidence>
<evidence type="ECO:0000256" key="4">
    <source>
        <dbReference type="SAM" id="MobiDB-lite"/>
    </source>
</evidence>
<name>A0A8C0I2I3_BALMU</name>
<reference evidence="5" key="1">
    <citation type="submission" date="2023-09" db="UniProtKB">
        <authorList>
            <consortium name="Ensembl"/>
        </authorList>
    </citation>
    <scope>IDENTIFICATION</scope>
</reference>
<feature type="repeat" description="WD" evidence="3">
    <location>
        <begin position="406"/>
        <end position="438"/>
    </location>
</feature>
<dbReference type="Pfam" id="PF00400">
    <property type="entry name" value="WD40"/>
    <property type="match status" value="2"/>
</dbReference>
<dbReference type="Ensembl" id="ENSBMST00010023833.1">
    <property type="protein sequence ID" value="ENSBMSP00010021617.1"/>
    <property type="gene ID" value="ENSBMSG00010015688.1"/>
</dbReference>
<keyword evidence="2" id="KW-0677">Repeat</keyword>
<dbReference type="InterPro" id="IPR001680">
    <property type="entry name" value="WD40_rpt"/>
</dbReference>
<feature type="repeat" description="WD" evidence="3">
    <location>
        <begin position="34"/>
        <end position="75"/>
    </location>
</feature>
<proteinExistence type="predicted"/>
<dbReference type="GeneTree" id="ENSGT00940000162967"/>
<keyword evidence="1 3" id="KW-0853">WD repeat</keyword>
<organism evidence="5">
    <name type="scientific">Balaenoptera musculus</name>
    <name type="common">Blue whale</name>
    <dbReference type="NCBI Taxonomy" id="9771"/>
    <lineage>
        <taxon>Eukaryota</taxon>
        <taxon>Metazoa</taxon>
        <taxon>Chordata</taxon>
        <taxon>Craniata</taxon>
        <taxon>Vertebrata</taxon>
        <taxon>Euteleostomi</taxon>
        <taxon>Mammalia</taxon>
        <taxon>Eutheria</taxon>
        <taxon>Laurasiatheria</taxon>
        <taxon>Artiodactyla</taxon>
        <taxon>Whippomorpha</taxon>
        <taxon>Cetacea</taxon>
        <taxon>Mysticeti</taxon>
        <taxon>Balaenopteridae</taxon>
        <taxon>Balaenoptera</taxon>
    </lineage>
</organism>
<dbReference type="InterPro" id="IPR019775">
    <property type="entry name" value="WD40_repeat_CS"/>
</dbReference>
<evidence type="ECO:0000256" key="2">
    <source>
        <dbReference type="ARBA" id="ARBA00022737"/>
    </source>
</evidence>
<dbReference type="PROSITE" id="PS00678">
    <property type="entry name" value="WD_REPEATS_1"/>
    <property type="match status" value="1"/>
</dbReference>
<dbReference type="AlphaFoldDB" id="A0A8C0I2I3"/>
<dbReference type="SUPFAM" id="SSF50978">
    <property type="entry name" value="WD40 repeat-like"/>
    <property type="match status" value="1"/>
</dbReference>
<dbReference type="InterPro" id="IPR015943">
    <property type="entry name" value="WD40/YVTN_repeat-like_dom_sf"/>
</dbReference>
<dbReference type="PANTHER" id="PTHR44324:SF4">
    <property type="entry name" value="WD40 REPEAT DOMAIN 95"/>
    <property type="match status" value="1"/>
</dbReference>
<sequence length="521" mass="56735">CVISVDKCWRRKERGKWRVDSGIWDKNQKPTGMLKSHTAPVICIHVSAEDNKIFSMPTDNTIKIWDLETKSCLFTASSKASGTRGQPGACLYLPGPRALCVATDTVALLHLRLRSPLEPHPVVSHKEPVVCCQYNPPFSGDDRGHHSPDTSSSCCLQATFPNFLIPVVKVWDFETGILLSDFTEAHGNAGIHCLTFDPSGRGLVIGGRDGCLKIWSYNDGHCLHTLKHGESPPTKGERAVGDWGLDFLLCPSLSLSRSLSQNHGQKEDILCVAQCPPILLATSSYDGEIIIWNVISGHMHCKLNTPSPSDGAEDREHRGRTASTATLEANLESAATALMANGPRGENGAHRGRAPRDKAWVSSMAVTTGDACAYVSDQDGFVHVYDIEEYGLQGPEPQPSKNVMFWRVHISMVTFLELIEEEKVLLSSSLDRTVHLWSTDGEYIGTFGQGSPWEIFTPVSWRYPGVPWEVLTDPQSLPAHPALEGDAPVTHTGEEEEDKVVEGKASAKAGPGTSSSPGLTL</sequence>
<dbReference type="OMA" id="EPVLCCK"/>
<evidence type="ECO:0000256" key="1">
    <source>
        <dbReference type="ARBA" id="ARBA00022574"/>
    </source>
</evidence>
<dbReference type="PROSITE" id="PS50294">
    <property type="entry name" value="WD_REPEATS_REGION"/>
    <property type="match status" value="1"/>
</dbReference>